<dbReference type="Proteomes" id="UP000289340">
    <property type="component" value="Chromosome 11"/>
</dbReference>
<dbReference type="AlphaFoldDB" id="A0A445HW58"/>
<keyword evidence="3" id="KW-1185">Reference proteome</keyword>
<evidence type="ECO:0008006" key="4">
    <source>
        <dbReference type="Google" id="ProtNLM"/>
    </source>
</evidence>
<evidence type="ECO:0000313" key="2">
    <source>
        <dbReference type="EMBL" id="RZB77834.1"/>
    </source>
</evidence>
<dbReference type="GO" id="GO:0016787">
    <property type="term" value="F:hydrolase activity"/>
    <property type="evidence" value="ECO:0007669"/>
    <property type="project" value="UniProtKB-KW"/>
</dbReference>
<keyword evidence="1" id="KW-0378">Hydrolase</keyword>
<proteinExistence type="predicted"/>
<dbReference type="EMBL" id="QZWG01000011">
    <property type="protein sequence ID" value="RZB77834.1"/>
    <property type="molecule type" value="Genomic_DNA"/>
</dbReference>
<dbReference type="Gene3D" id="3.40.50.1110">
    <property type="entry name" value="SGNH hydrolase"/>
    <property type="match status" value="1"/>
</dbReference>
<name>A0A445HW58_GLYSO</name>
<gene>
    <name evidence="2" type="ORF">D0Y65_028691</name>
</gene>
<dbReference type="InterPro" id="IPR051058">
    <property type="entry name" value="GDSL_Est/Lipase"/>
</dbReference>
<evidence type="ECO:0000256" key="1">
    <source>
        <dbReference type="ARBA" id="ARBA00022801"/>
    </source>
</evidence>
<protein>
    <recommendedName>
        <fullName evidence="4">GDSL esterase/lipase</fullName>
    </recommendedName>
</protein>
<comment type="caution">
    <text evidence="2">The sequence shown here is derived from an EMBL/GenBank/DDBJ whole genome shotgun (WGS) entry which is preliminary data.</text>
</comment>
<dbReference type="SMR" id="A0A445HW58"/>
<evidence type="ECO:0000313" key="3">
    <source>
        <dbReference type="Proteomes" id="UP000289340"/>
    </source>
</evidence>
<sequence length="93" mass="10679">MVENLVEELPGANIIFCDVLEGSMDILKYHERYGFSITSEACCGLGKYKGWIMCLSPEMACSNASYHIWWDRFHPTYAVNAILTDNIWNGWHT</sequence>
<dbReference type="InterPro" id="IPR036514">
    <property type="entry name" value="SGNH_hydro_sf"/>
</dbReference>
<reference evidence="2 3" key="1">
    <citation type="submission" date="2018-09" db="EMBL/GenBank/DDBJ databases">
        <title>A high-quality reference genome of wild soybean provides a powerful tool to mine soybean genomes.</title>
        <authorList>
            <person name="Xie M."/>
            <person name="Chung C.Y.L."/>
            <person name="Li M.-W."/>
            <person name="Wong F.-L."/>
            <person name="Chan T.-F."/>
            <person name="Lam H.-M."/>
        </authorList>
    </citation>
    <scope>NUCLEOTIDE SEQUENCE [LARGE SCALE GENOMIC DNA]</scope>
    <source>
        <strain evidence="3">cv. W05</strain>
        <tissue evidence="2">Hypocotyl of etiolated seedlings</tissue>
    </source>
</reference>
<dbReference type="PANTHER" id="PTHR45648:SF13">
    <property type="entry name" value="OS02G0290900 PROTEIN"/>
    <property type="match status" value="1"/>
</dbReference>
<accession>A0A445HW58</accession>
<organism evidence="2 3">
    <name type="scientific">Glycine soja</name>
    <name type="common">Wild soybean</name>
    <dbReference type="NCBI Taxonomy" id="3848"/>
    <lineage>
        <taxon>Eukaryota</taxon>
        <taxon>Viridiplantae</taxon>
        <taxon>Streptophyta</taxon>
        <taxon>Embryophyta</taxon>
        <taxon>Tracheophyta</taxon>
        <taxon>Spermatophyta</taxon>
        <taxon>Magnoliopsida</taxon>
        <taxon>eudicotyledons</taxon>
        <taxon>Gunneridae</taxon>
        <taxon>Pentapetalae</taxon>
        <taxon>rosids</taxon>
        <taxon>fabids</taxon>
        <taxon>Fabales</taxon>
        <taxon>Fabaceae</taxon>
        <taxon>Papilionoideae</taxon>
        <taxon>50 kb inversion clade</taxon>
        <taxon>NPAAA clade</taxon>
        <taxon>indigoferoid/millettioid clade</taxon>
        <taxon>Phaseoleae</taxon>
        <taxon>Glycine</taxon>
        <taxon>Glycine subgen. Soja</taxon>
    </lineage>
</organism>
<dbReference type="PANTHER" id="PTHR45648">
    <property type="entry name" value="GDSL LIPASE/ACYLHYDROLASE FAMILY PROTEIN (AFU_ORTHOLOGUE AFUA_4G14700)"/>
    <property type="match status" value="1"/>
</dbReference>